<comment type="caution">
    <text evidence="1">The sequence shown here is derived from an EMBL/GenBank/DDBJ whole genome shotgun (WGS) entry which is preliminary data.</text>
</comment>
<sequence length="54" mass="6526">MKKPIKTKHKLGQIIAQRQLRIRFGKENYDITIQIGKPKHHPEPDLDWYVLYKL</sequence>
<evidence type="ECO:0000313" key="2">
    <source>
        <dbReference type="Proteomes" id="UP000012153"/>
    </source>
</evidence>
<protein>
    <submittedName>
        <fullName evidence="1">Uncharacterized protein</fullName>
    </submittedName>
</protein>
<name>M6UBC3_9LEPT</name>
<dbReference type="Proteomes" id="UP000012153">
    <property type="component" value="Unassembled WGS sequence"/>
</dbReference>
<organism evidence="1 2">
    <name type="scientific">Leptospira noguchii serovar Autumnalis str. ZUN142</name>
    <dbReference type="NCBI Taxonomy" id="1085540"/>
    <lineage>
        <taxon>Bacteria</taxon>
        <taxon>Pseudomonadati</taxon>
        <taxon>Spirochaetota</taxon>
        <taxon>Spirochaetia</taxon>
        <taxon>Leptospirales</taxon>
        <taxon>Leptospiraceae</taxon>
        <taxon>Leptospira</taxon>
    </lineage>
</organism>
<dbReference type="AlphaFoldDB" id="M6UBC3"/>
<gene>
    <name evidence="1" type="ORF">LEP1GSC186_1800</name>
</gene>
<accession>M6UBC3</accession>
<proteinExistence type="predicted"/>
<evidence type="ECO:0000313" key="1">
    <source>
        <dbReference type="EMBL" id="EMO41830.1"/>
    </source>
</evidence>
<reference evidence="1 2" key="1">
    <citation type="submission" date="2013-01" db="EMBL/GenBank/DDBJ databases">
        <authorList>
            <person name="Harkins D.M."/>
            <person name="Durkin A.S."/>
            <person name="Brinkac L.M."/>
            <person name="Haft D.H."/>
            <person name="Selengut J.D."/>
            <person name="Sanka R."/>
            <person name="DePew J."/>
            <person name="Purushe J."/>
            <person name="Matthias M.A."/>
            <person name="Vinetz J.M."/>
            <person name="Sutton G.G."/>
            <person name="Nierman W.C."/>
            <person name="Fouts D.E."/>
        </authorList>
    </citation>
    <scope>NUCLEOTIDE SEQUENCE [LARGE SCALE GENOMIC DNA]</scope>
    <source>
        <strain evidence="1 2">ZUN142</strain>
    </source>
</reference>
<dbReference type="EMBL" id="AHOP02000021">
    <property type="protein sequence ID" value="EMO41830.1"/>
    <property type="molecule type" value="Genomic_DNA"/>
</dbReference>